<evidence type="ECO:0000256" key="1">
    <source>
        <dbReference type="SAM" id="Phobius"/>
    </source>
</evidence>
<dbReference type="EnsemblBacteria" id="BAG03922">
    <property type="protein sequence ID" value="BAG03922"/>
    <property type="gene ID" value="MAE_41000"/>
</dbReference>
<organism evidence="2 3">
    <name type="scientific">Microcystis aeruginosa (strain NIES-843 / IAM M-2473)</name>
    <dbReference type="NCBI Taxonomy" id="449447"/>
    <lineage>
        <taxon>Bacteria</taxon>
        <taxon>Bacillati</taxon>
        <taxon>Cyanobacteriota</taxon>
        <taxon>Cyanophyceae</taxon>
        <taxon>Oscillatoriophycideae</taxon>
        <taxon>Chroococcales</taxon>
        <taxon>Microcystaceae</taxon>
        <taxon>Microcystis</taxon>
    </lineage>
</organism>
<dbReference type="AlphaFoldDB" id="B0JR53"/>
<evidence type="ECO:0000313" key="3">
    <source>
        <dbReference type="Proteomes" id="UP000001510"/>
    </source>
</evidence>
<dbReference type="PaxDb" id="449447-MAE_41000"/>
<dbReference type="HOGENOM" id="CLU_3027234_0_0_3"/>
<protein>
    <submittedName>
        <fullName evidence="2">Uncharacterized protein</fullName>
    </submittedName>
</protein>
<keyword evidence="3" id="KW-1185">Reference proteome</keyword>
<keyword evidence="1" id="KW-0812">Transmembrane</keyword>
<feature type="transmembrane region" description="Helical" evidence="1">
    <location>
        <begin position="20"/>
        <end position="38"/>
    </location>
</feature>
<dbReference type="KEGG" id="mar:MAE_41000"/>
<accession>B0JR53</accession>
<proteinExistence type="predicted"/>
<dbReference type="Proteomes" id="UP000001510">
    <property type="component" value="Chromosome"/>
</dbReference>
<keyword evidence="1" id="KW-0472">Membrane</keyword>
<dbReference type="EMBL" id="AP009552">
    <property type="protein sequence ID" value="BAG03922.1"/>
    <property type="molecule type" value="Genomic_DNA"/>
</dbReference>
<name>B0JR53_MICAN</name>
<sequence>MLLTPLCQLLKTGMLMTINGGIITVNATIMAITVGVGIKPKKVITAPSEIMITTP</sequence>
<keyword evidence="1" id="KW-1133">Transmembrane helix</keyword>
<evidence type="ECO:0000313" key="2">
    <source>
        <dbReference type="EMBL" id="BAG03922.1"/>
    </source>
</evidence>
<gene>
    <name evidence="2" type="ordered locus">MAE_41000</name>
</gene>
<reference evidence="2 3" key="1">
    <citation type="journal article" date="2007" name="DNA Res.">
        <title>Complete genomic structure of the bloom-forming toxic cyanobacterium Microcystis aeruginosa NIES-843.</title>
        <authorList>
            <person name="Kaneko T."/>
            <person name="Nakajima N."/>
            <person name="Okamoto S."/>
            <person name="Suzuki I."/>
            <person name="Tanabe Y."/>
            <person name="Tamaoki M."/>
            <person name="Nakamura Y."/>
            <person name="Kasai F."/>
            <person name="Watanabe A."/>
            <person name="Kawashima K."/>
            <person name="Kishida Y."/>
            <person name="Ono A."/>
            <person name="Shimizu Y."/>
            <person name="Takahashi C."/>
            <person name="Minami C."/>
            <person name="Fujishiro T."/>
            <person name="Kohara M."/>
            <person name="Katoh M."/>
            <person name="Nakazaki N."/>
            <person name="Nakayama S."/>
            <person name="Yamada M."/>
            <person name="Tabata S."/>
            <person name="Watanabe M.M."/>
        </authorList>
    </citation>
    <scope>NUCLEOTIDE SEQUENCE [LARGE SCALE GENOMIC DNA]</scope>
    <source>
        <strain evidence="3">NIES-843 / IAM M-247</strain>
    </source>
</reference>